<protein>
    <submittedName>
        <fullName evidence="5">CNTRL protein</fullName>
    </submittedName>
</protein>
<dbReference type="OrthoDB" id="433501at2759"/>
<feature type="region of interest" description="Disordered" evidence="4">
    <location>
        <begin position="2170"/>
        <end position="2202"/>
    </location>
</feature>
<dbReference type="FunFam" id="3.80.10.10:FF:000314">
    <property type="entry name" value="centriolin isoform X4"/>
    <property type="match status" value="1"/>
</dbReference>
<feature type="non-terminal residue" evidence="5">
    <location>
        <position position="2324"/>
    </location>
</feature>
<feature type="coiled-coil region" evidence="3">
    <location>
        <begin position="1542"/>
        <end position="1611"/>
    </location>
</feature>
<dbReference type="InterPro" id="IPR050576">
    <property type="entry name" value="Cilia_flagella_integrity"/>
</dbReference>
<evidence type="ECO:0000313" key="6">
    <source>
        <dbReference type="Proteomes" id="UP000555275"/>
    </source>
</evidence>
<sequence length="2324" mass="268355">MKKGSVRKALCRKTQASASRTPSPMSSVSSSTRSPSPLGQQTSPSACKSTERQHQQLDITAENVEATLEYKFHKDENGVSPGVRYITEPLIKGLSKQENLACIRSLNLSFPKDGDKKFKYIENLEKCLKLETLNLSNNQIEKIEKLDKLMKLRELNLSCNKISKIEGIEHMQNLQKLNLARNEIQHIPVWVGKKLRSLRSLNLKQNKVSSLHDIVKLKPLQDLTSLFLTDNPVVNLPHYRLYTIFHLRALENLDGQPVTNHDREEALQRFNLEEIEKLERELENTVKEMENLKLNQSKVLEQLHRQDEVNKSLKEKSLQQKQSQEDLQRDLDTKNELLKQKTIELTRACQKQYELEQELAFYKIDAKFEPLNYFPSEDVELDDVPGESPYIGKARYKRNMFIREGYMAHKAQQVETGKMQLDEADSYRKPQLKLQLQTLDELLEGKEKRIHSAQRRLEELQSAIENAEQQVLKVTGELQQLEDALAQKKILQASREGLEQQLSEKIQILHQLHKEALELEKQIEKQRREIGKKQKELEDLQSSLASVNPEDPRHAHMKAQKASKEQQFDVMDKHYKQLESRLDEMLSRIAKETEEIKDLEQQLTDGQIATNEALKRDLESIIIGLQEYLESVKRQAKQANDECKELQKDKESLLQRLADLEEERNNLEIVAMDAENMRKEITMLESALQEQREINESLRGAQGDITAYEAELEAQLRDRDTEANQQKEELERLKQLSQMELSALQAELEKERQALGNALTKAQLAEEKEQQNYKLLSQFRQLQGDNNLLKQQLKDLQNQLSHAVGNLIHPEEVVAHINELKQKLQTGVGEMKCPNSADALGKSLASLQKEFNDILADAQSEKEKAWARQRQLQEEMESQQEKLEEVQEKYRQASIKTTKASVKAENRQNKNKVHQLENEMQHLHEKIKSMEEIQGLADQQLQEADEEKDTLLAQLEDLEKRKKIEDARAQMQFVSLDKELRELKRAVITSDKLAASELSIAKNQLKALHGTVLRINQERAEEIEEAEEFCAEAARAARDLARAEAEIELLQQLLKEKEEQFQHEMEKAGEKTVASSSQKFEIGKLNEAMEQQKAEIDRLRWLLDHIGTGNKDEIDNLQDEIAALKNVLSHQNDYITSIADPLKRRGYWYYVPSSQASTPASHSTKDSGVCLLCSGTSPPRRGCGEDQQCGKEHLSDWGGCWVYSPVRNRLYKTHSCKGKSVSRTKDDSERNEETRVLKDPPFVPPPGTVIYTVLPDGAPVPQGTVVYGPPPAAANGGAVAPGSVIYGPPPLGAQVVYGPLPPSFTVPLVPVGVLHCNVPEHHDLESEVSKLEDTLYYLKSQKYKEKWSEAAEHKCKKEMEKLHQNIEELLHEREEMEREVAELRRAAQKHNKRKDFIEGYTDNLIAELQLEKSLKQHEDIEEEIECIETTLLKRRAELREADRLLSEAEVELESTRGKTKDTIQKYNHAKQHLSRTETEAKELERRAQEMAVKLVKADQQLRLLQADTRDLERHKREQEGVLKEISKMVAARDSEFQSLNQKIEMLTERQKLQEDIQVAEGNEEHHLQILREAENLLQGKKTELERLKDQITAQQQELLLMEQQLNQRKEQLHVLQDCISQKKGDLKEALRDGEAEANEKLHQIREIKLLLEELNVERKELDVQINEKRAQLSFIKKDIGKEEENLQGILGQITKHKIELKHVLEMLELENNELQGLKLQHDQKVNELEKTQVAILDEKLKLENIQRLFQCQQGEVDWQEQLLEKDRQENEHLVSQMRTLQNNIESLKKEKEKLEDNCQSLERKLSQTRRDLAAAEDTSRTALSNVEKMELDVKNLQQEVDLLNKQKKSLNGDITVVQKDLQEKKEELETLKGEVNDCRQQLQLVEQDLKSNTRHQDELLREQAALKEDILQYLKKRKDCQERQKKRENQLQQLQKEVGEKETELAKQEAILHRLKQNTECEGKKLEECTAKAKDQKMLLEKELTDQQKKLEQAMAKVRLAEENLRKLEKEESQCAALEETVRKSKHQLSEKELQLQQKNREIQSLRKELEVSKSELNHLQDQIASERKKAEKQILSLKEAMKMQGMQLARKLHGQQEETNCLQSDRVTAEHSNQEGAKRLTRDLGRGQQGCVDLQTQVKTQDLEKRQREMEDAARMLKLEVEDEIRMGFTSSSPSSLEPLEDLEASWEVQGSRRRESDKEEETGLFAADKRLLSLEEKLNLSKVFLMDEQWRGEALREKLQQREDRLKAQLRQCMSKQVEVLIRGKQQTEGTLHSLKRQVDALDDLVSSTSSESLFLAQSSSLVALHDALNLTKTQVLLCCEP</sequence>
<feature type="region of interest" description="Disordered" evidence="4">
    <location>
        <begin position="1"/>
        <end position="54"/>
    </location>
</feature>
<feature type="coiled-coil region" evidence="3">
    <location>
        <begin position="1352"/>
        <end position="1514"/>
    </location>
</feature>
<feature type="coiled-coil region" evidence="3">
    <location>
        <begin position="436"/>
        <end position="543"/>
    </location>
</feature>
<dbReference type="PANTHER" id="PTHR45973:SF36">
    <property type="entry name" value="CENTRIOLIN"/>
    <property type="match status" value="1"/>
</dbReference>
<reference evidence="5 6" key="1">
    <citation type="submission" date="2019-09" db="EMBL/GenBank/DDBJ databases">
        <title>Bird 10,000 Genomes (B10K) Project - Family phase.</title>
        <authorList>
            <person name="Zhang G."/>
        </authorList>
    </citation>
    <scope>NUCLEOTIDE SEQUENCE [LARGE SCALE GENOMIC DNA]</scope>
    <source>
        <strain evidence="5">B10K-DU-009-04</strain>
        <tissue evidence="5">Mixed tissue sample</tissue>
    </source>
</reference>
<gene>
    <name evidence="5" type="primary">Cntrl</name>
    <name evidence="5" type="ORF">PODPOD_R12074</name>
</gene>
<dbReference type="InterPro" id="IPR032675">
    <property type="entry name" value="LRR_dom_sf"/>
</dbReference>
<dbReference type="SMART" id="SM00365">
    <property type="entry name" value="LRR_SD22"/>
    <property type="match status" value="3"/>
</dbReference>
<dbReference type="EMBL" id="VXAO01000042">
    <property type="protein sequence ID" value="NXL42132.1"/>
    <property type="molecule type" value="Genomic_DNA"/>
</dbReference>
<feature type="coiled-coil region" evidence="3">
    <location>
        <begin position="268"/>
        <end position="344"/>
    </location>
</feature>
<name>A0A7L0SL08_PODPO</name>
<dbReference type="SMART" id="SM00369">
    <property type="entry name" value="LRR_TYP"/>
    <property type="match status" value="3"/>
</dbReference>
<evidence type="ECO:0000256" key="1">
    <source>
        <dbReference type="ARBA" id="ARBA00022614"/>
    </source>
</evidence>
<dbReference type="Gene3D" id="3.80.10.10">
    <property type="entry name" value="Ribonuclease Inhibitor"/>
    <property type="match status" value="1"/>
</dbReference>
<feature type="compositionally biased region" description="Basic and acidic residues" evidence="4">
    <location>
        <begin position="2108"/>
        <end position="2125"/>
    </location>
</feature>
<feature type="coiled-coil region" evidence="3">
    <location>
        <begin position="844"/>
        <end position="968"/>
    </location>
</feature>
<dbReference type="Pfam" id="PF14580">
    <property type="entry name" value="LRR_9"/>
    <property type="match status" value="1"/>
</dbReference>
<dbReference type="Proteomes" id="UP000555275">
    <property type="component" value="Unassembled WGS sequence"/>
</dbReference>
<feature type="region of interest" description="Disordered" evidence="4">
    <location>
        <begin position="2106"/>
        <end position="2125"/>
    </location>
</feature>
<feature type="coiled-coil region" evidence="3">
    <location>
        <begin position="1026"/>
        <end position="1134"/>
    </location>
</feature>
<evidence type="ECO:0000256" key="4">
    <source>
        <dbReference type="SAM" id="MobiDB-lite"/>
    </source>
</evidence>
<feature type="compositionally biased region" description="Polar residues" evidence="4">
    <location>
        <begin position="38"/>
        <end position="48"/>
    </location>
</feature>
<dbReference type="PANTHER" id="PTHR45973">
    <property type="entry name" value="PROTEIN PHOSPHATASE 1 REGULATORY SUBUNIT SDS22-RELATED"/>
    <property type="match status" value="1"/>
</dbReference>
<dbReference type="PROSITE" id="PS51450">
    <property type="entry name" value="LRR"/>
    <property type="match status" value="4"/>
</dbReference>
<keyword evidence="3" id="KW-0175">Coiled coil</keyword>
<feature type="compositionally biased region" description="Low complexity" evidence="4">
    <location>
        <begin position="16"/>
        <end position="37"/>
    </location>
</feature>
<feature type="compositionally biased region" description="Basic and acidic residues" evidence="4">
    <location>
        <begin position="1223"/>
        <end position="1238"/>
    </location>
</feature>
<feature type="non-terminal residue" evidence="5">
    <location>
        <position position="1"/>
    </location>
</feature>
<dbReference type="SUPFAM" id="SSF52058">
    <property type="entry name" value="L domain-like"/>
    <property type="match status" value="1"/>
</dbReference>
<keyword evidence="1" id="KW-0433">Leucine-rich repeat</keyword>
<feature type="coiled-coil region" evidence="3">
    <location>
        <begin position="1637"/>
        <end position="1731"/>
    </location>
</feature>
<organism evidence="5 6">
    <name type="scientific">Podilymbus podiceps</name>
    <name type="common">Pied-billed grebe</name>
    <dbReference type="NCBI Taxonomy" id="9252"/>
    <lineage>
        <taxon>Eukaryota</taxon>
        <taxon>Metazoa</taxon>
        <taxon>Chordata</taxon>
        <taxon>Craniata</taxon>
        <taxon>Vertebrata</taxon>
        <taxon>Euteleostomi</taxon>
        <taxon>Archelosauria</taxon>
        <taxon>Archosauria</taxon>
        <taxon>Dinosauria</taxon>
        <taxon>Saurischia</taxon>
        <taxon>Theropoda</taxon>
        <taxon>Coelurosauria</taxon>
        <taxon>Aves</taxon>
        <taxon>Neognathae</taxon>
        <taxon>Neoaves</taxon>
        <taxon>Mirandornithes</taxon>
        <taxon>Podicipediformes</taxon>
        <taxon>Podicipedidae</taxon>
        <taxon>Podilymbus</taxon>
    </lineage>
</organism>
<feature type="coiled-coil region" evidence="3">
    <location>
        <begin position="1763"/>
        <end position="1888"/>
    </location>
</feature>
<evidence type="ECO:0000256" key="2">
    <source>
        <dbReference type="ARBA" id="ARBA00022737"/>
    </source>
</evidence>
<accession>A0A7L0SL08</accession>
<feature type="region of interest" description="Disordered" evidence="4">
    <location>
        <begin position="1216"/>
        <end position="1241"/>
    </location>
</feature>
<evidence type="ECO:0000256" key="3">
    <source>
        <dbReference type="SAM" id="Coils"/>
    </source>
</evidence>
<feature type="coiled-coil region" evidence="3">
    <location>
        <begin position="1917"/>
        <end position="2081"/>
    </location>
</feature>
<evidence type="ECO:0000313" key="5">
    <source>
        <dbReference type="EMBL" id="NXL42132.1"/>
    </source>
</evidence>
<feature type="compositionally biased region" description="Basic residues" evidence="4">
    <location>
        <begin position="1"/>
        <end position="11"/>
    </location>
</feature>
<feature type="coiled-coil region" evidence="3">
    <location>
        <begin position="2234"/>
        <end position="2287"/>
    </location>
</feature>
<proteinExistence type="predicted"/>
<comment type="caution">
    <text evidence="5">The sequence shown here is derived from an EMBL/GenBank/DDBJ whole genome shotgun (WGS) entry which is preliminary data.</text>
</comment>
<dbReference type="InterPro" id="IPR003591">
    <property type="entry name" value="Leu-rich_rpt_typical-subtyp"/>
</dbReference>
<keyword evidence="6" id="KW-1185">Reference proteome</keyword>
<dbReference type="InterPro" id="IPR001611">
    <property type="entry name" value="Leu-rich_rpt"/>
</dbReference>
<feature type="coiled-coil region" evidence="3">
    <location>
        <begin position="575"/>
        <end position="806"/>
    </location>
</feature>
<keyword evidence="2" id="KW-0677">Repeat</keyword>